<accession>A0A8H2XR22</accession>
<feature type="compositionally biased region" description="Basic and acidic residues" evidence="9">
    <location>
        <begin position="163"/>
        <end position="176"/>
    </location>
</feature>
<organism evidence="10 11">
    <name type="scientific">Rhizoctonia solani</name>
    <dbReference type="NCBI Taxonomy" id="456999"/>
    <lineage>
        <taxon>Eukaryota</taxon>
        <taxon>Fungi</taxon>
        <taxon>Dikarya</taxon>
        <taxon>Basidiomycota</taxon>
        <taxon>Agaricomycotina</taxon>
        <taxon>Agaricomycetes</taxon>
        <taxon>Cantharellales</taxon>
        <taxon>Ceratobasidiaceae</taxon>
        <taxon>Rhizoctonia</taxon>
    </lineage>
</organism>
<feature type="region of interest" description="Disordered" evidence="9">
    <location>
        <begin position="1014"/>
        <end position="1049"/>
    </location>
</feature>
<comment type="caution">
    <text evidence="10">The sequence shown here is derived from an EMBL/GenBank/DDBJ whole genome shotgun (WGS) entry which is preliminary data.</text>
</comment>
<evidence type="ECO:0000256" key="6">
    <source>
        <dbReference type="ARBA" id="ARBA00023128"/>
    </source>
</evidence>
<proteinExistence type="inferred from homology"/>
<evidence type="ECO:0000256" key="3">
    <source>
        <dbReference type="ARBA" id="ARBA00011589"/>
    </source>
</evidence>
<name>A0A8H2XR22_9AGAM</name>
<evidence type="ECO:0000256" key="5">
    <source>
        <dbReference type="ARBA" id="ARBA00022946"/>
    </source>
</evidence>
<dbReference type="GO" id="GO:0005759">
    <property type="term" value="C:mitochondrial matrix"/>
    <property type="evidence" value="ECO:0007669"/>
    <property type="project" value="UniProtKB-SubCell"/>
</dbReference>
<keyword evidence="6" id="KW-0496">Mitochondrion</keyword>
<feature type="compositionally biased region" description="Low complexity" evidence="9">
    <location>
        <begin position="143"/>
        <end position="160"/>
    </location>
</feature>
<comment type="similarity">
    <text evidence="2">Belongs to the complex I LYR family. MZM1 subfamily.</text>
</comment>
<protein>
    <recommendedName>
        <fullName evidence="4">Mitochondrial zinc maintenance protein 1, mitochondrial</fullName>
    </recommendedName>
</protein>
<dbReference type="InterPro" id="IPR045298">
    <property type="entry name" value="Complex1_LYR_LYRM7"/>
</dbReference>
<sequence length="1049" mass="118983">MASPITPALKSSARSAYRALFRASGTTFAGDDRVLYAFREKVRTETVAGRQEVDPAEYEARVKHAFEVAEVLKKNVVQGVKEGEGQDSAWRLRMTSDTELGSNEAVKAPYSRPARGTPRTKCGEDPNAVSPLPPRSLRHMVGSNSTRSYSTASSSSPSNSIPHKKEQEVESEEKYDRVRVQSLRNRLLEVNRRVSASPTGREPTTERTLVEDKLGALAARMEFLAAEMHDKLDPPSSNSASAQSLVDLLLDQLPISPELSAHVVGPPAQFKQYIRFLQSAAKHTNTVRAEAISHTPEVRKAIAELVETPAPGTRRPDNALEKLRAIQWRMLMIKRGIQGVVRSRTASHSELTPMFNALREAMRDIGYAQECIQDLEDNGPRVEDARTLVEEMEKSERGSCIMELRKEMERRLAAGVAGKRMEDTIVSYGLSPRTVTRGAYRRIRQYEDFFPSVMEVVTKAQQEDNLNYAKKWRRKLFTRTQKLLNAIRRHLDNFNTVLDQLIALHPRNDEKAVLLREARQEMDFPTNISDEQFTLIAGKAKYGSWYEWADIIADRLALVEELVDRTVTADRCLEQYAWGESGGLEVDLEKKSLFFDAKLSLVIVYDVAWRLERRMKYDVEGLREAAVLLCEEVQRKQPSSETASSTPIEITLRTAITKITKFQERLLEIQTNINSQIIALDGVARLLNVHNDRLHPLVHCKHILQLDTSSALHGLLRAIADKTPEGQQHTTQEYNNAIWLESRILAVQLWVVKRLLTRIQLLEIENKALHVQVQNSLEDVATQIHDMSMIVAALRDIFHRVRPERGEESPQEDWAKNFLVKGDKNADLDDPVLAPTTESSQLAFPQKSDTGELVPHSVLLENLAIVAAYSRQESAIWKIERFLSRIEDVHYRVARAINRLDQLAQDLQVAEDRTHPIISCKHILQLNSFGSLDMVLRILRKRTPKNQIELQQGMGEALWLDSRLPEVQLEVVKMRLWAFHSTMKGQAFSHQQKKLIRSIRGRIKVAHGLLRDSRGEFSSSGPREKLEFSGDISSEERRGQEEIANVEKA</sequence>
<feature type="region of interest" description="Disordered" evidence="9">
    <location>
        <begin position="100"/>
        <end position="176"/>
    </location>
</feature>
<reference evidence="10" key="1">
    <citation type="submission" date="2021-01" db="EMBL/GenBank/DDBJ databases">
        <authorList>
            <person name="Kaushik A."/>
        </authorList>
    </citation>
    <scope>NUCLEOTIDE SEQUENCE</scope>
    <source>
        <strain evidence="10">AG1-1C</strain>
    </source>
</reference>
<comment type="subcellular location">
    <subcellularLocation>
        <location evidence="1">Mitochondrion matrix</location>
    </subcellularLocation>
</comment>
<gene>
    <name evidence="10" type="ORF">RDB_LOCUS112603</name>
</gene>
<dbReference type="EMBL" id="CAJMWS010000329">
    <property type="protein sequence ID" value="CAE6433336.1"/>
    <property type="molecule type" value="Genomic_DNA"/>
</dbReference>
<evidence type="ECO:0000256" key="1">
    <source>
        <dbReference type="ARBA" id="ARBA00004305"/>
    </source>
</evidence>
<dbReference type="AlphaFoldDB" id="A0A8H2XR22"/>
<dbReference type="GO" id="GO:0034551">
    <property type="term" value="P:mitochondrial respiratory chain complex III assembly"/>
    <property type="evidence" value="ECO:0007669"/>
    <property type="project" value="InterPro"/>
</dbReference>
<evidence type="ECO:0000313" key="11">
    <source>
        <dbReference type="Proteomes" id="UP000663846"/>
    </source>
</evidence>
<keyword evidence="7" id="KW-0143">Chaperone</keyword>
<dbReference type="PANTHER" id="PTHR46749">
    <property type="entry name" value="COMPLEX III ASSEMBLY FACTOR LYRM7"/>
    <property type="match status" value="1"/>
</dbReference>
<dbReference type="PANTHER" id="PTHR46749:SF1">
    <property type="entry name" value="COMPLEX III ASSEMBLY FACTOR LYRM7"/>
    <property type="match status" value="1"/>
</dbReference>
<evidence type="ECO:0000256" key="4">
    <source>
        <dbReference type="ARBA" id="ARBA00015108"/>
    </source>
</evidence>
<comment type="function">
    <text evidence="8">Assembly factor required for Rieske Fe-S protein RIP1 incorporation into the cytochrome b-c1 (CIII) complex. Functions as a chaperone, binding to this subunit within the mitochondrial matrix and stabilizing it prior to its translocation and insertion into the late CIII dimeric intermediate within the mitochondrial inner membrane. Modulates the mitochondrial matrix zinc pool.</text>
</comment>
<dbReference type="Proteomes" id="UP000663846">
    <property type="component" value="Unassembled WGS sequence"/>
</dbReference>
<dbReference type="InterPro" id="IPR050435">
    <property type="entry name" value="MZM1/LYRM7"/>
</dbReference>
<evidence type="ECO:0000256" key="2">
    <source>
        <dbReference type="ARBA" id="ARBA00009949"/>
    </source>
</evidence>
<evidence type="ECO:0000313" key="10">
    <source>
        <dbReference type="EMBL" id="CAE6433336.1"/>
    </source>
</evidence>
<dbReference type="CDD" id="cd20267">
    <property type="entry name" value="Complex1_LYR_LYRM7"/>
    <property type="match status" value="1"/>
</dbReference>
<evidence type="ECO:0000256" key="7">
    <source>
        <dbReference type="ARBA" id="ARBA00023186"/>
    </source>
</evidence>
<evidence type="ECO:0000256" key="9">
    <source>
        <dbReference type="SAM" id="MobiDB-lite"/>
    </source>
</evidence>
<dbReference type="GO" id="GO:0044183">
    <property type="term" value="F:protein folding chaperone"/>
    <property type="evidence" value="ECO:0007669"/>
    <property type="project" value="TreeGrafter"/>
</dbReference>
<comment type="subunit">
    <text evidence="3">Interacts with RIP1.</text>
</comment>
<keyword evidence="5" id="KW-0809">Transit peptide</keyword>
<evidence type="ECO:0000256" key="8">
    <source>
        <dbReference type="ARBA" id="ARBA00025268"/>
    </source>
</evidence>
<feature type="compositionally biased region" description="Basic and acidic residues" evidence="9">
    <location>
        <begin position="1022"/>
        <end position="1049"/>
    </location>
</feature>